<dbReference type="InterPro" id="IPR005877">
    <property type="entry name" value="YSIRK_signal_dom"/>
</dbReference>
<protein>
    <recommendedName>
        <fullName evidence="3">YSIRK Gram-positive signal peptide domain-containing protein</fullName>
    </recommendedName>
</protein>
<evidence type="ECO:0000259" key="3">
    <source>
        <dbReference type="Pfam" id="PF04650"/>
    </source>
</evidence>
<dbReference type="Proteomes" id="UP000242470">
    <property type="component" value="Unassembled WGS sequence"/>
</dbReference>
<dbReference type="NCBIfam" id="TIGR01168">
    <property type="entry name" value="YSIRK_signal"/>
    <property type="match status" value="1"/>
</dbReference>
<keyword evidence="2" id="KW-0472">Membrane</keyword>
<keyword evidence="2" id="KW-1133">Transmembrane helix</keyword>
<proteinExistence type="predicted"/>
<evidence type="ECO:0000256" key="2">
    <source>
        <dbReference type="SAM" id="Phobius"/>
    </source>
</evidence>
<organism evidence="4 5">
    <name type="scientific">Staphylococcus auricularis</name>
    <dbReference type="NCBI Taxonomy" id="29379"/>
    <lineage>
        <taxon>Bacteria</taxon>
        <taxon>Bacillati</taxon>
        <taxon>Bacillota</taxon>
        <taxon>Bacilli</taxon>
        <taxon>Bacillales</taxon>
        <taxon>Staphylococcaceae</taxon>
        <taxon>Staphylococcus</taxon>
    </lineage>
</organism>
<reference evidence="4 5" key="1">
    <citation type="submission" date="2017-08" db="EMBL/GenBank/DDBJ databases">
        <title>Draft genome sequences of 64 type strains of genus Staph aureus.</title>
        <authorList>
            <person name="Cole K."/>
            <person name="Golubchik T."/>
            <person name="Russell J."/>
            <person name="Foster D."/>
            <person name="Llewelyn M."/>
            <person name="Wilson D."/>
            <person name="Crook D."/>
            <person name="Paul J."/>
        </authorList>
    </citation>
    <scope>NUCLEOTIDE SEQUENCE [LARGE SCALE GENOMIC DNA]</scope>
    <source>
        <strain evidence="4 5">NCTC 12101</strain>
    </source>
</reference>
<feature type="transmembrane region" description="Helical" evidence="2">
    <location>
        <begin position="31"/>
        <end position="48"/>
    </location>
</feature>
<dbReference type="AlphaFoldDB" id="A0AAP8PMX7"/>
<sequence length="52" mass="5665">MCDIFLDGGIFSAIIIKFLTNKRSKFSIRKFSVGTASILIGSTLIFGVNHDA</sequence>
<keyword evidence="1" id="KW-0732">Signal</keyword>
<dbReference type="RefSeq" id="WP_083498167.1">
    <property type="nucleotide sequence ID" value="NZ_PPQW01000068.1"/>
</dbReference>
<dbReference type="Pfam" id="PF04650">
    <property type="entry name" value="YSIRK_signal"/>
    <property type="match status" value="1"/>
</dbReference>
<gene>
    <name evidence="4" type="ORF">CD158_09020</name>
</gene>
<keyword evidence="2" id="KW-0812">Transmembrane</keyword>
<evidence type="ECO:0000256" key="1">
    <source>
        <dbReference type="ARBA" id="ARBA00022729"/>
    </source>
</evidence>
<name>A0AAP8PMX7_9STAP</name>
<comment type="caution">
    <text evidence="4">The sequence shown here is derived from an EMBL/GenBank/DDBJ whole genome shotgun (WGS) entry which is preliminary data.</text>
</comment>
<evidence type="ECO:0000313" key="5">
    <source>
        <dbReference type="Proteomes" id="UP000242470"/>
    </source>
</evidence>
<accession>A0AAP8PMX7</accession>
<evidence type="ECO:0000313" key="4">
    <source>
        <dbReference type="EMBL" id="PNZ66334.1"/>
    </source>
</evidence>
<dbReference type="EMBL" id="PPQW01000068">
    <property type="protein sequence ID" value="PNZ66334.1"/>
    <property type="molecule type" value="Genomic_DNA"/>
</dbReference>
<feature type="domain" description="YSIRK Gram-positive signal peptide" evidence="3">
    <location>
        <begin position="21"/>
        <end position="46"/>
    </location>
</feature>